<dbReference type="SUPFAM" id="SSF56024">
    <property type="entry name" value="Phospholipase D/nuclease"/>
    <property type="match status" value="2"/>
</dbReference>
<dbReference type="Proteomes" id="UP000653156">
    <property type="component" value="Chromosome"/>
</dbReference>
<dbReference type="PANTHER" id="PTHR21248:SF12">
    <property type="entry name" value="CARDIOLIPIN SYNTHASE C"/>
    <property type="match status" value="1"/>
</dbReference>
<dbReference type="InterPro" id="IPR025202">
    <property type="entry name" value="PLD-like_dom"/>
</dbReference>
<dbReference type="PANTHER" id="PTHR21248">
    <property type="entry name" value="CARDIOLIPIN SYNTHASE"/>
    <property type="match status" value="1"/>
</dbReference>
<gene>
    <name evidence="3" type="ORF">JQU52_04165</name>
</gene>
<accession>A0A892ZGH3</accession>
<proteinExistence type="predicted"/>
<dbReference type="KEGG" id="ptes:JQU52_04165"/>
<feature type="signal peptide" evidence="1">
    <location>
        <begin position="1"/>
        <end position="22"/>
    </location>
</feature>
<evidence type="ECO:0000256" key="1">
    <source>
        <dbReference type="SAM" id="SignalP"/>
    </source>
</evidence>
<dbReference type="GO" id="GO:0032049">
    <property type="term" value="P:cardiolipin biosynthetic process"/>
    <property type="evidence" value="ECO:0007669"/>
    <property type="project" value="UniProtKB-ARBA"/>
</dbReference>
<dbReference type="RefSeq" id="WP_230339879.1">
    <property type="nucleotide sequence ID" value="NZ_CP069798.1"/>
</dbReference>
<dbReference type="GO" id="GO:0030572">
    <property type="term" value="F:phosphatidyltransferase activity"/>
    <property type="evidence" value="ECO:0007669"/>
    <property type="project" value="UniProtKB-ARBA"/>
</dbReference>
<feature type="domain" description="PLD phosphodiesterase" evidence="2">
    <location>
        <begin position="170"/>
        <end position="197"/>
    </location>
</feature>
<feature type="domain" description="PLD phosphodiesterase" evidence="2">
    <location>
        <begin position="405"/>
        <end position="432"/>
    </location>
</feature>
<dbReference type="CDD" id="cd09111">
    <property type="entry name" value="PLDc_ymdC_like_1"/>
    <property type="match status" value="1"/>
</dbReference>
<dbReference type="PROSITE" id="PS50035">
    <property type="entry name" value="PLD"/>
    <property type="match status" value="2"/>
</dbReference>
<evidence type="ECO:0000313" key="3">
    <source>
        <dbReference type="EMBL" id="QRQ82595.1"/>
    </source>
</evidence>
<keyword evidence="4" id="KW-1185">Reference proteome</keyword>
<evidence type="ECO:0000313" key="4">
    <source>
        <dbReference type="Proteomes" id="UP000653156"/>
    </source>
</evidence>
<evidence type="ECO:0000259" key="2">
    <source>
        <dbReference type="PROSITE" id="PS50035"/>
    </source>
</evidence>
<dbReference type="AlphaFoldDB" id="A0A892ZGH3"/>
<sequence>MKWLKKTAWTVGIAALALTATALITHKNLPGTHDYELSTHLPPDPASPLAQAIFPQNEAHPGLSGVYLLQDGVDAFVARLSLAEAAQKTLDVQYYIWHNDISGHLLFQSMLKAAERGVRVRLLLDDNNTQGLDPLLLALNQHPNIEVRLFNPFMQRNFRPVAYLSDFSRLNRRMHNKSFTADGVVSIVGGRNIGDEYFGAGDGVMFADLDVAATGPVVAAIQTDFDRYWRSESTYAAERILAPNNTAAAALNTDASPDAATQGYLKRLRESDFAAQLLQNTITLTWAPATLFSDDPAKGLGKALPDNTVIAHITPLMDSAQHELMIVSPYFVPTRKGTDMLSAIAQRGVNVAVLTNSLAATDVGVVHAGYAKYRRDLLANGVRLFELKPEATITDAEKGAIGGSSGASLHAKTFTVDGRYVFVGSFNMDPRSATLNTEMGLVFDHPQLAQHISQNLHQHVAEHTYAVMLDKHDKLQWRTQENGRQLTLDTEPQSGPIQRIGLWMMSKLPIEHLL</sequence>
<dbReference type="CDD" id="cd09113">
    <property type="entry name" value="PLDc_ymdC_like_2"/>
    <property type="match status" value="1"/>
</dbReference>
<feature type="chain" id="PRO_5034938812" evidence="1">
    <location>
        <begin position="23"/>
        <end position="514"/>
    </location>
</feature>
<reference evidence="3" key="1">
    <citation type="submission" date="2021-02" db="EMBL/GenBank/DDBJ databases">
        <title>Neisseriaceae sp. 26B isolated from the cloaca of a Common Toad-headed Turtle (Mesoclemmys nasuta).</title>
        <authorList>
            <person name="Spergser J."/>
            <person name="Busse H.-J."/>
        </authorList>
    </citation>
    <scope>NUCLEOTIDE SEQUENCE</scope>
    <source>
        <strain evidence="3">26B</strain>
    </source>
</reference>
<dbReference type="FunFam" id="3.30.870.10:FF:000024">
    <property type="entry name" value="Cardiolipin synthase C"/>
    <property type="match status" value="1"/>
</dbReference>
<keyword evidence="1" id="KW-0732">Signal</keyword>
<name>A0A892ZGH3_9NEIS</name>
<dbReference type="SMART" id="SM00155">
    <property type="entry name" value="PLDc"/>
    <property type="match status" value="2"/>
</dbReference>
<dbReference type="Pfam" id="PF13091">
    <property type="entry name" value="PLDc_2"/>
    <property type="match status" value="2"/>
</dbReference>
<organism evidence="3 4">
    <name type="scientific">Paralysiella testudinis</name>
    <dbReference type="NCBI Taxonomy" id="2809020"/>
    <lineage>
        <taxon>Bacteria</taxon>
        <taxon>Pseudomonadati</taxon>
        <taxon>Pseudomonadota</taxon>
        <taxon>Betaproteobacteria</taxon>
        <taxon>Neisseriales</taxon>
        <taxon>Neisseriaceae</taxon>
        <taxon>Paralysiella</taxon>
    </lineage>
</organism>
<dbReference type="Gene3D" id="3.30.870.10">
    <property type="entry name" value="Endonuclease Chain A"/>
    <property type="match status" value="2"/>
</dbReference>
<protein>
    <submittedName>
        <fullName evidence="3">Phospholipase D family protein</fullName>
    </submittedName>
</protein>
<dbReference type="EMBL" id="CP069798">
    <property type="protein sequence ID" value="QRQ82595.1"/>
    <property type="molecule type" value="Genomic_DNA"/>
</dbReference>
<dbReference type="InterPro" id="IPR001736">
    <property type="entry name" value="PLipase_D/transphosphatidylase"/>
</dbReference>